<feature type="domain" description="COMM" evidence="1">
    <location>
        <begin position="127"/>
        <end position="196"/>
    </location>
</feature>
<dbReference type="EMBL" id="GEFM01000708">
    <property type="protein sequence ID" value="JAP75088.1"/>
    <property type="molecule type" value="mRNA"/>
</dbReference>
<dbReference type="PANTHER" id="PTHR16231">
    <property type="entry name" value="COMM DOMAIN-CONTAINING PROTEIN 4-8 FAMILY MEMBER"/>
    <property type="match status" value="1"/>
</dbReference>
<dbReference type="AlphaFoldDB" id="A0A131Y962"/>
<evidence type="ECO:0000313" key="2">
    <source>
        <dbReference type="EMBL" id="JAP75088.1"/>
    </source>
</evidence>
<organism evidence="2">
    <name type="scientific">Ixodes ricinus</name>
    <name type="common">Common tick</name>
    <name type="synonym">Acarus ricinus</name>
    <dbReference type="NCBI Taxonomy" id="34613"/>
    <lineage>
        <taxon>Eukaryota</taxon>
        <taxon>Metazoa</taxon>
        <taxon>Ecdysozoa</taxon>
        <taxon>Arthropoda</taxon>
        <taxon>Chelicerata</taxon>
        <taxon>Arachnida</taxon>
        <taxon>Acari</taxon>
        <taxon>Parasitiformes</taxon>
        <taxon>Ixodida</taxon>
        <taxon>Ixodoidea</taxon>
        <taxon>Ixodidae</taxon>
        <taxon>Ixodinae</taxon>
        <taxon>Ixodes</taxon>
    </lineage>
</organism>
<sequence>MDARSVRILGGRPLEPVLADMRVLNKLSDDQFAELADLALRFVVSKDWAALAEAVDAFAARHGANAALLRPCSKSLVLLAAEALRQNLGSAQVRRDLGSLSLDVAKAAALAERWAAAYSSRGARPNQLLDAQWKFGLTVASSEHELKSSFVQLKLCIEDRSAGDAPRDVHVEMSLPQFYSLCHEMEQAKRTLQSLHGS</sequence>
<dbReference type="Pfam" id="PF21672">
    <property type="entry name" value="COMM_HN"/>
    <property type="match status" value="1"/>
</dbReference>
<dbReference type="PROSITE" id="PS51269">
    <property type="entry name" value="COMM"/>
    <property type="match status" value="1"/>
</dbReference>
<name>A0A131Y962_IXORI</name>
<dbReference type="GO" id="GO:0051059">
    <property type="term" value="F:NF-kappaB binding"/>
    <property type="evidence" value="ECO:0007669"/>
    <property type="project" value="TreeGrafter"/>
</dbReference>
<dbReference type="GO" id="GO:0045892">
    <property type="term" value="P:negative regulation of DNA-templated transcription"/>
    <property type="evidence" value="ECO:0007669"/>
    <property type="project" value="TreeGrafter"/>
</dbReference>
<reference evidence="2" key="1">
    <citation type="submission" date="2016-02" db="EMBL/GenBank/DDBJ databases">
        <title>RNAseq analyses of the midgut from blood- or serum-fed Ixodes ricinus ticks.</title>
        <authorList>
            <person name="Perner J."/>
            <person name="Provaznik J."/>
            <person name="Schrenkova J."/>
            <person name="Urbanova V."/>
            <person name="Ribeiro J.M."/>
            <person name="Kopacek P."/>
        </authorList>
    </citation>
    <scope>NUCLEOTIDE SEQUENCE</scope>
    <source>
        <tissue evidence="2">Gut</tissue>
    </source>
</reference>
<dbReference type="Pfam" id="PF07258">
    <property type="entry name" value="COMM_domain"/>
    <property type="match status" value="1"/>
</dbReference>
<dbReference type="PANTHER" id="PTHR16231:SF2">
    <property type="entry name" value="COMM DOMAIN-CONTAINING PROTEIN 7"/>
    <property type="match status" value="1"/>
</dbReference>
<accession>A0A131Y962</accession>
<proteinExistence type="evidence at transcript level"/>
<protein>
    <submittedName>
        <fullName evidence="2">Putative tumor necrosis factor-mediated signaling pathway</fullName>
    </submittedName>
</protein>
<dbReference type="GO" id="GO:0033209">
    <property type="term" value="P:tumor necrosis factor-mediated signaling pathway"/>
    <property type="evidence" value="ECO:0007669"/>
    <property type="project" value="TreeGrafter"/>
</dbReference>
<evidence type="ECO:0000259" key="1">
    <source>
        <dbReference type="PROSITE" id="PS51269"/>
    </source>
</evidence>
<dbReference type="InterPro" id="IPR047155">
    <property type="entry name" value="COMMD4/6/7/8"/>
</dbReference>
<dbReference type="InterPro" id="IPR017920">
    <property type="entry name" value="COMM"/>
</dbReference>